<protein>
    <submittedName>
        <fullName evidence="3">DUF2007 domain-containing protein</fullName>
    </submittedName>
</protein>
<organism evidence="3 4">
    <name type="scientific">Haloferula rosea</name>
    <dbReference type="NCBI Taxonomy" id="490093"/>
    <lineage>
        <taxon>Bacteria</taxon>
        <taxon>Pseudomonadati</taxon>
        <taxon>Verrucomicrobiota</taxon>
        <taxon>Verrucomicrobiia</taxon>
        <taxon>Verrucomicrobiales</taxon>
        <taxon>Verrucomicrobiaceae</taxon>
        <taxon>Haloferula</taxon>
    </lineage>
</organism>
<dbReference type="Proteomes" id="UP000658278">
    <property type="component" value="Unassembled WGS sequence"/>
</dbReference>
<evidence type="ECO:0000313" key="3">
    <source>
        <dbReference type="EMBL" id="MBK1827299.1"/>
    </source>
</evidence>
<feature type="compositionally biased region" description="Basic and acidic residues" evidence="1">
    <location>
        <begin position="108"/>
        <end position="117"/>
    </location>
</feature>
<name>A0A934VEG8_9BACT</name>
<dbReference type="Gene3D" id="3.30.70.790">
    <property type="entry name" value="UreE, C-terminal domain"/>
    <property type="match status" value="1"/>
</dbReference>
<keyword evidence="2" id="KW-0812">Transmembrane</keyword>
<evidence type="ECO:0000256" key="1">
    <source>
        <dbReference type="SAM" id="MobiDB-lite"/>
    </source>
</evidence>
<accession>A0A934VEG8</accession>
<dbReference type="RefSeq" id="WP_200278749.1">
    <property type="nucleotide sequence ID" value="NZ_JAENII010000006.1"/>
</dbReference>
<dbReference type="EMBL" id="JAENII010000006">
    <property type="protein sequence ID" value="MBK1827299.1"/>
    <property type="molecule type" value="Genomic_DNA"/>
</dbReference>
<reference evidence="3" key="1">
    <citation type="submission" date="2021-01" db="EMBL/GenBank/DDBJ databases">
        <title>Modified the classification status of verrucomicrobia.</title>
        <authorList>
            <person name="Feng X."/>
        </authorList>
    </citation>
    <scope>NUCLEOTIDE SEQUENCE</scope>
    <source>
        <strain evidence="3">KCTC 22201</strain>
    </source>
</reference>
<dbReference type="InterPro" id="IPR011322">
    <property type="entry name" value="N-reg_PII-like_a/b"/>
</dbReference>
<keyword evidence="4" id="KW-1185">Reference proteome</keyword>
<feature type="region of interest" description="Disordered" evidence="1">
    <location>
        <begin position="108"/>
        <end position="128"/>
    </location>
</feature>
<gene>
    <name evidence="3" type="ORF">JIN81_09710</name>
</gene>
<feature type="transmembrane region" description="Helical" evidence="2">
    <location>
        <begin position="80"/>
        <end position="100"/>
    </location>
</feature>
<dbReference type="AlphaFoldDB" id="A0A934VEG8"/>
<evidence type="ECO:0000256" key="2">
    <source>
        <dbReference type="SAM" id="Phobius"/>
    </source>
</evidence>
<keyword evidence="2" id="KW-1133">Transmembrane helix</keyword>
<keyword evidence="2" id="KW-0472">Membrane</keyword>
<sequence>MRTIARFQYPEYAWLFQSYLRDQEIDAYVFDEFMIQWQWTLSDAIGGVRVVVPPKDVEQAVELWRNYQERINRPPSPLTIARGGWLGILLGYFVGIYLVFGRRPLADPRPTADHASEEFPDIPAGSPP</sequence>
<comment type="caution">
    <text evidence="3">The sequence shown here is derived from an EMBL/GenBank/DDBJ whole genome shotgun (WGS) entry which is preliminary data.</text>
</comment>
<evidence type="ECO:0000313" key="4">
    <source>
        <dbReference type="Proteomes" id="UP000658278"/>
    </source>
</evidence>
<dbReference type="SUPFAM" id="SSF54913">
    <property type="entry name" value="GlnB-like"/>
    <property type="match status" value="1"/>
</dbReference>
<proteinExistence type="predicted"/>